<reference evidence="1 2" key="1">
    <citation type="submission" date="2024-09" db="EMBL/GenBank/DDBJ databases">
        <authorList>
            <person name="Sun Q."/>
            <person name="Mori K."/>
        </authorList>
    </citation>
    <scope>NUCLEOTIDE SEQUENCE [LARGE SCALE GENOMIC DNA]</scope>
    <source>
        <strain evidence="1 2">CECT 8460</strain>
    </source>
</reference>
<evidence type="ECO:0000313" key="2">
    <source>
        <dbReference type="Proteomes" id="UP001589576"/>
    </source>
</evidence>
<evidence type="ECO:0008006" key="3">
    <source>
        <dbReference type="Google" id="ProtNLM"/>
    </source>
</evidence>
<dbReference type="RefSeq" id="WP_290285372.1">
    <property type="nucleotide sequence ID" value="NZ_JAUFQN010000019.1"/>
</dbReference>
<keyword evidence="2" id="KW-1185">Reference proteome</keyword>
<sequence length="620" mass="66703">MKKVKFINLKIIVLFVLIFLTSIGCTRDFSDDTLATYPKTAEVFIDGFSAGLGYGAFGNTLLTGFNVDSDVKYKGSASMRFDVPNVGDPSGAYVGGVFIDGGGRDLSGYDALTFWAKGSQSATINELGFGNDFNQNKYLVSMTNVPLATYWKKYIIPIPDASKLTSEKGMFWYSEGPENGQGYTFWIDEVKYEKLGNLALPRPAIFNGVDKLENTFIGSKTTITGLTQTFNLGSGIDQTVGVAPSYFKFDSSNESVATVSELGVINVIGSGTTVITAKLGGVDAKGSYTINSLGVFTPAPTPTRDAANVISIFSNAYTNVPVEYYNGYYAPYQTTQGQADININGDDIIRYTQLNFVGTQFSQPTVNATAMTHFHVDIQVQEAMTAGDHIRIQLGDFGANAVYGGGDDTNGSVNYTNANLTTGSWVSFDIPLANFSGLTSRSHLAQILFISDATISNILVDNMYFYAQPNAPTVAAPTPTVSAGNVISVFSNAYTNIAGTNLNPNWGQATIVTQPVIAGNTTLKYAGLNYQGIQLGSSQNVSAMTFLHIDYWTANSTSLNTYLISTGPVEKSKVLTVPTAGWQSVEIPLSDFSPVNLSDVIQLKFDGNGDIHLDNIYFHN</sequence>
<name>A0ABV5GGZ6_9FLAO</name>
<proteinExistence type="predicted"/>
<accession>A0ABV5GGZ6</accession>
<protein>
    <recommendedName>
        <fullName evidence="3">Glycosyl hydrolase family 16</fullName>
    </recommendedName>
</protein>
<dbReference type="InterPro" id="IPR008964">
    <property type="entry name" value="Invasin/intimin_cell_adhesion"/>
</dbReference>
<dbReference type="PROSITE" id="PS51257">
    <property type="entry name" value="PROKAR_LIPOPROTEIN"/>
    <property type="match status" value="1"/>
</dbReference>
<dbReference type="Proteomes" id="UP001589576">
    <property type="component" value="Unassembled WGS sequence"/>
</dbReference>
<evidence type="ECO:0000313" key="1">
    <source>
        <dbReference type="EMBL" id="MFB9090404.1"/>
    </source>
</evidence>
<comment type="caution">
    <text evidence="1">The sequence shown here is derived from an EMBL/GenBank/DDBJ whole genome shotgun (WGS) entry which is preliminary data.</text>
</comment>
<dbReference type="Gene3D" id="2.60.120.430">
    <property type="entry name" value="Galactose-binding lectin"/>
    <property type="match status" value="3"/>
</dbReference>
<dbReference type="Gene3D" id="2.60.40.1080">
    <property type="match status" value="1"/>
</dbReference>
<dbReference type="InterPro" id="IPR008979">
    <property type="entry name" value="Galactose-bd-like_sf"/>
</dbReference>
<dbReference type="SUPFAM" id="SSF49373">
    <property type="entry name" value="Invasin/intimin cell-adhesion fragments"/>
    <property type="match status" value="1"/>
</dbReference>
<organism evidence="1 2">
    <name type="scientific">Flavobacterium paronense</name>
    <dbReference type="NCBI Taxonomy" id="1392775"/>
    <lineage>
        <taxon>Bacteria</taxon>
        <taxon>Pseudomonadati</taxon>
        <taxon>Bacteroidota</taxon>
        <taxon>Flavobacteriia</taxon>
        <taxon>Flavobacteriales</taxon>
        <taxon>Flavobacteriaceae</taxon>
        <taxon>Flavobacterium</taxon>
    </lineage>
</organism>
<gene>
    <name evidence="1" type="ORF">ACFFUU_12375</name>
</gene>
<dbReference type="EMBL" id="JBHMFB010000029">
    <property type="protein sequence ID" value="MFB9090404.1"/>
    <property type="molecule type" value="Genomic_DNA"/>
</dbReference>
<dbReference type="SUPFAM" id="SSF49785">
    <property type="entry name" value="Galactose-binding domain-like"/>
    <property type="match status" value="2"/>
</dbReference>